<comment type="caution">
    <text evidence="1">The sequence shown here is derived from an EMBL/GenBank/DDBJ whole genome shotgun (WGS) entry which is preliminary data.</text>
</comment>
<accession>A0ABT0N287</accession>
<dbReference type="EMBL" id="JAKIKT010000001">
    <property type="protein sequence ID" value="MCL2912533.1"/>
    <property type="molecule type" value="Genomic_DNA"/>
</dbReference>
<dbReference type="Proteomes" id="UP001202831">
    <property type="component" value="Unassembled WGS sequence"/>
</dbReference>
<gene>
    <name evidence="1" type="ORF">L2725_01830</name>
</gene>
<dbReference type="RefSeq" id="WP_249247359.1">
    <property type="nucleotide sequence ID" value="NZ_JAKIKT010000001.1"/>
</dbReference>
<protein>
    <submittedName>
        <fullName evidence="1">DUF3581 domain-containing protein</fullName>
    </submittedName>
</protein>
<sequence length="234" mass="25814">MFLKPFFSETSAGVEITPAQASAFAKDIAGDFNPIHDEGAKRFCVPGDLLFAMAVSKYGLHEKMHFSFEGMVGPGVCLQFPDTQEALAVTDSRDKTYLKVTQSGNASHCAEQIESFVRGYVAFSGLNFTHVVVPLMQEHQVMINPARPLVIYDSMSVELTDTDFCKVELELVSKTLEIDGKRGDATLEFKLTSDGRQVGTGRKTLVLSSLRPLEEDKVADMCRQYDERATLKAS</sequence>
<keyword evidence="2" id="KW-1185">Reference proteome</keyword>
<reference evidence="1 2" key="1">
    <citation type="submission" date="2022-01" db="EMBL/GenBank/DDBJ databases">
        <title>Whole genome-based taxonomy of the Shewanellaceae.</title>
        <authorList>
            <person name="Martin-Rodriguez A.J."/>
        </authorList>
    </citation>
    <scope>NUCLEOTIDE SEQUENCE [LARGE SCALE GENOMIC DNA]</scope>
    <source>
        <strain evidence="1 2">DSM 21332</strain>
    </source>
</reference>
<evidence type="ECO:0000313" key="1">
    <source>
        <dbReference type="EMBL" id="MCL2912533.1"/>
    </source>
</evidence>
<organism evidence="1 2">
    <name type="scientific">Shewanella corallii</name>
    <dbReference type="NCBI Taxonomy" id="560080"/>
    <lineage>
        <taxon>Bacteria</taxon>
        <taxon>Pseudomonadati</taxon>
        <taxon>Pseudomonadota</taxon>
        <taxon>Gammaproteobacteria</taxon>
        <taxon>Alteromonadales</taxon>
        <taxon>Shewanellaceae</taxon>
        <taxon>Shewanella</taxon>
    </lineage>
</organism>
<dbReference type="InterPro" id="IPR021974">
    <property type="entry name" value="DUF3581"/>
</dbReference>
<name>A0ABT0N287_9GAMM</name>
<evidence type="ECO:0000313" key="2">
    <source>
        <dbReference type="Proteomes" id="UP001202831"/>
    </source>
</evidence>
<proteinExistence type="predicted"/>
<dbReference type="Pfam" id="PF12119">
    <property type="entry name" value="DUF3581"/>
    <property type="match status" value="1"/>
</dbReference>